<feature type="region of interest" description="Disordered" evidence="1">
    <location>
        <begin position="47"/>
        <end position="121"/>
    </location>
</feature>
<comment type="caution">
    <text evidence="2">The sequence shown here is derived from an EMBL/GenBank/DDBJ whole genome shotgun (WGS) entry which is preliminary data.</text>
</comment>
<accession>A0A4V4H4Z9</accession>
<feature type="compositionally biased region" description="Pro residues" evidence="1">
    <location>
        <begin position="58"/>
        <end position="67"/>
    </location>
</feature>
<sequence length="317" mass="35225">MAEHRQRYGEGNAMKCKSHPYEQGVGVCASCLRERLLALVAAQNELSANHHRRRRSDPPPQPPPPLVFPRSSSPYVSHRRSVGFDASPAHPHPHHNTRFFSTPQAGPTFGDAADGSRFGEINGGRRRRFSLRTFFGHHRSDEAEPGLGAPKASAPGSWFSALIRGRRKKAHLSSAAEEEAPPVGARRSRRTVESGMPPTMEYEDDNDDGNGYTSDEWRRRPTPTPMRLFPAIHRQHRNISAVSGFSACLSPLVRFRSDARRSHAAEAEISGDISSPSYPIQHWNPAALGPNLSRNTLSVEKSTNLGICFRQKWLFSD</sequence>
<dbReference type="Pfam" id="PF05340">
    <property type="entry name" value="DUF740"/>
    <property type="match status" value="1"/>
</dbReference>
<dbReference type="AlphaFoldDB" id="A0A4V4H4Z9"/>
<feature type="region of interest" description="Disordered" evidence="1">
    <location>
        <begin position="170"/>
        <end position="223"/>
    </location>
</feature>
<reference evidence="2 3" key="1">
    <citation type="journal article" date="2019" name="Nat. Plants">
        <title>Genome sequencing of Musa balbisiana reveals subgenome evolution and function divergence in polyploid bananas.</title>
        <authorList>
            <person name="Yao X."/>
        </authorList>
    </citation>
    <scope>NUCLEOTIDE SEQUENCE [LARGE SCALE GENOMIC DNA]</scope>
    <source>
        <strain evidence="3">cv. DH-PKW</strain>
        <tissue evidence="2">Leaves</tissue>
    </source>
</reference>
<proteinExistence type="predicted"/>
<keyword evidence="3" id="KW-1185">Reference proteome</keyword>
<dbReference type="PANTHER" id="PTHR35486:SF1">
    <property type="entry name" value="OS02G0689500 PROTEIN"/>
    <property type="match status" value="1"/>
</dbReference>
<dbReference type="InterPro" id="IPR008004">
    <property type="entry name" value="OCTOPUS-like"/>
</dbReference>
<dbReference type="PANTHER" id="PTHR35486">
    <property type="entry name" value="EXPRESSED PROTEIN"/>
    <property type="match status" value="1"/>
</dbReference>
<dbReference type="EMBL" id="PYDT01000008">
    <property type="protein sequence ID" value="THU54136.1"/>
    <property type="molecule type" value="Genomic_DNA"/>
</dbReference>
<organism evidence="2 3">
    <name type="scientific">Musa balbisiana</name>
    <name type="common">Banana</name>
    <dbReference type="NCBI Taxonomy" id="52838"/>
    <lineage>
        <taxon>Eukaryota</taxon>
        <taxon>Viridiplantae</taxon>
        <taxon>Streptophyta</taxon>
        <taxon>Embryophyta</taxon>
        <taxon>Tracheophyta</taxon>
        <taxon>Spermatophyta</taxon>
        <taxon>Magnoliopsida</taxon>
        <taxon>Liliopsida</taxon>
        <taxon>Zingiberales</taxon>
        <taxon>Musaceae</taxon>
        <taxon>Musa</taxon>
    </lineage>
</organism>
<gene>
    <name evidence="2" type="ORF">C4D60_Mb10t21840</name>
</gene>
<evidence type="ECO:0000313" key="2">
    <source>
        <dbReference type="EMBL" id="THU54136.1"/>
    </source>
</evidence>
<name>A0A4V4H4Z9_MUSBA</name>
<evidence type="ECO:0000313" key="3">
    <source>
        <dbReference type="Proteomes" id="UP000317650"/>
    </source>
</evidence>
<evidence type="ECO:0000256" key="1">
    <source>
        <dbReference type="SAM" id="MobiDB-lite"/>
    </source>
</evidence>
<protein>
    <submittedName>
        <fullName evidence="2">Uncharacterized protein</fullName>
    </submittedName>
</protein>
<dbReference type="Proteomes" id="UP000317650">
    <property type="component" value="Chromosome 10"/>
</dbReference>